<dbReference type="EMBL" id="LXQA010243347">
    <property type="protein sequence ID" value="MCI37328.1"/>
    <property type="molecule type" value="Genomic_DNA"/>
</dbReference>
<proteinExistence type="predicted"/>
<sequence>VKSGYKLVVNNILTANRFNVPGEWNNLRIKAPPKARHFLWRVCKAAYLHVCNYKNAICNVLQPVSIVQMLKRTTGTRIWMYAEL</sequence>
<protein>
    <recommendedName>
        <fullName evidence="3">Reverse transcriptase zinc-binding domain-containing protein</fullName>
    </recommendedName>
</protein>
<feature type="non-terminal residue" evidence="1">
    <location>
        <position position="1"/>
    </location>
</feature>
<organism evidence="1 2">
    <name type="scientific">Trifolium medium</name>
    <dbReference type="NCBI Taxonomy" id="97028"/>
    <lineage>
        <taxon>Eukaryota</taxon>
        <taxon>Viridiplantae</taxon>
        <taxon>Streptophyta</taxon>
        <taxon>Embryophyta</taxon>
        <taxon>Tracheophyta</taxon>
        <taxon>Spermatophyta</taxon>
        <taxon>Magnoliopsida</taxon>
        <taxon>eudicotyledons</taxon>
        <taxon>Gunneridae</taxon>
        <taxon>Pentapetalae</taxon>
        <taxon>rosids</taxon>
        <taxon>fabids</taxon>
        <taxon>Fabales</taxon>
        <taxon>Fabaceae</taxon>
        <taxon>Papilionoideae</taxon>
        <taxon>50 kb inversion clade</taxon>
        <taxon>NPAAA clade</taxon>
        <taxon>Hologalegina</taxon>
        <taxon>IRL clade</taxon>
        <taxon>Trifolieae</taxon>
        <taxon>Trifolium</taxon>
    </lineage>
</organism>
<reference evidence="1 2" key="1">
    <citation type="journal article" date="2018" name="Front. Plant Sci.">
        <title>Red Clover (Trifolium pratense) and Zigzag Clover (T. medium) - A Picture of Genomic Similarities and Differences.</title>
        <authorList>
            <person name="Dluhosova J."/>
            <person name="Istvanek J."/>
            <person name="Nedelnik J."/>
            <person name="Repkova J."/>
        </authorList>
    </citation>
    <scope>NUCLEOTIDE SEQUENCE [LARGE SCALE GENOMIC DNA]</scope>
    <source>
        <strain evidence="2">cv. 10/8</strain>
        <tissue evidence="1">Leaf</tissue>
    </source>
</reference>
<name>A0A392RL52_9FABA</name>
<accession>A0A392RL52</accession>
<dbReference type="AlphaFoldDB" id="A0A392RL52"/>
<dbReference type="Proteomes" id="UP000265520">
    <property type="component" value="Unassembled WGS sequence"/>
</dbReference>
<evidence type="ECO:0000313" key="2">
    <source>
        <dbReference type="Proteomes" id="UP000265520"/>
    </source>
</evidence>
<comment type="caution">
    <text evidence="1">The sequence shown here is derived from an EMBL/GenBank/DDBJ whole genome shotgun (WGS) entry which is preliminary data.</text>
</comment>
<evidence type="ECO:0000313" key="1">
    <source>
        <dbReference type="EMBL" id="MCI37328.1"/>
    </source>
</evidence>
<keyword evidence="2" id="KW-1185">Reference proteome</keyword>
<evidence type="ECO:0008006" key="3">
    <source>
        <dbReference type="Google" id="ProtNLM"/>
    </source>
</evidence>